<keyword evidence="3" id="KW-0153">Cholesterol metabolism</keyword>
<evidence type="ECO:0000256" key="2">
    <source>
        <dbReference type="ARBA" id="ARBA00007475"/>
    </source>
</evidence>
<proteinExistence type="inferred from homology"/>
<evidence type="ECO:0000313" key="11">
    <source>
        <dbReference type="WBParaSite" id="maker-unitig_8659-snap-gene-0.3-mRNA-1"/>
    </source>
</evidence>
<evidence type="ECO:0000256" key="7">
    <source>
        <dbReference type="ARBA" id="ARBA00023136"/>
    </source>
</evidence>
<reference evidence="11 12" key="1">
    <citation type="submission" date="2016-11" db="UniProtKB">
        <authorList>
            <consortium name="WormBaseParasite"/>
        </authorList>
    </citation>
    <scope>IDENTIFICATION</scope>
</reference>
<feature type="transmembrane region" description="Helical" evidence="9">
    <location>
        <begin position="164"/>
        <end position="183"/>
    </location>
</feature>
<evidence type="ECO:0000313" key="12">
    <source>
        <dbReference type="WBParaSite" id="maker-uti_cns_0017915-snap-gene-0.4-mRNA-1"/>
    </source>
</evidence>
<dbReference type="PANTHER" id="PTHR15301">
    <property type="entry name" value="INSULIN-INDUCED GENE 1"/>
    <property type="match status" value="1"/>
</dbReference>
<evidence type="ECO:0000256" key="4">
    <source>
        <dbReference type="ARBA" id="ARBA00022692"/>
    </source>
</evidence>
<dbReference type="WBParaSite" id="maker-unitig_8659-snap-gene-0.3-mRNA-1">
    <property type="protein sequence ID" value="maker-unitig_8659-snap-gene-0.3-mRNA-1"/>
    <property type="gene ID" value="maker-unitig_8659-snap-gene-0.3"/>
</dbReference>
<evidence type="ECO:0000256" key="6">
    <source>
        <dbReference type="ARBA" id="ARBA00022989"/>
    </source>
</evidence>
<dbReference type="OrthoDB" id="205546at2759"/>
<evidence type="ECO:0000256" key="8">
    <source>
        <dbReference type="ARBA" id="ARBA00023166"/>
    </source>
</evidence>
<dbReference type="WBParaSite" id="maker-uti_cns_0017915-snap-gene-0.4-mRNA-1">
    <property type="protein sequence ID" value="maker-uti_cns_0017915-snap-gene-0.4-mRNA-1"/>
    <property type="gene ID" value="maker-uti_cns_0017915-snap-gene-0.4"/>
</dbReference>
<keyword evidence="6 9" id="KW-1133">Transmembrane helix</keyword>
<dbReference type="GO" id="GO:0032933">
    <property type="term" value="P:SREBP signaling pathway"/>
    <property type="evidence" value="ECO:0007669"/>
    <property type="project" value="TreeGrafter"/>
</dbReference>
<evidence type="ECO:0000256" key="1">
    <source>
        <dbReference type="ARBA" id="ARBA00004477"/>
    </source>
</evidence>
<comment type="subcellular location">
    <subcellularLocation>
        <location evidence="1">Endoplasmic reticulum membrane</location>
        <topology evidence="1">Multi-pass membrane protein</topology>
    </subcellularLocation>
</comment>
<keyword evidence="8" id="KW-0443">Lipid metabolism</keyword>
<evidence type="ECO:0000256" key="3">
    <source>
        <dbReference type="ARBA" id="ARBA00022548"/>
    </source>
</evidence>
<feature type="transmembrane region" description="Helical" evidence="9">
    <location>
        <begin position="6"/>
        <end position="26"/>
    </location>
</feature>
<evidence type="ECO:0000313" key="10">
    <source>
        <dbReference type="Proteomes" id="UP000095280"/>
    </source>
</evidence>
<keyword evidence="4 9" id="KW-0812">Transmembrane</keyword>
<keyword evidence="10" id="KW-1185">Reference proteome</keyword>
<comment type="similarity">
    <text evidence="2">Belongs to the INSIG family.</text>
</comment>
<dbReference type="GO" id="GO:0032937">
    <property type="term" value="C:SREBP-SCAP-Insig complex"/>
    <property type="evidence" value="ECO:0007669"/>
    <property type="project" value="TreeGrafter"/>
</dbReference>
<dbReference type="PANTHER" id="PTHR15301:SF3">
    <property type="entry name" value="PROTEIN NSG1-RELATED"/>
    <property type="match status" value="1"/>
</dbReference>
<organism evidence="10 11">
    <name type="scientific">Macrostomum lignano</name>
    <dbReference type="NCBI Taxonomy" id="282301"/>
    <lineage>
        <taxon>Eukaryota</taxon>
        <taxon>Metazoa</taxon>
        <taxon>Spiralia</taxon>
        <taxon>Lophotrochozoa</taxon>
        <taxon>Platyhelminthes</taxon>
        <taxon>Rhabditophora</taxon>
        <taxon>Macrostomorpha</taxon>
        <taxon>Macrostomida</taxon>
        <taxon>Macrostomidae</taxon>
        <taxon>Macrostomum</taxon>
    </lineage>
</organism>
<feature type="transmembrane region" description="Helical" evidence="9">
    <location>
        <begin position="109"/>
        <end position="125"/>
    </location>
</feature>
<dbReference type="AlphaFoldDB" id="A0A1I8FU60"/>
<feature type="transmembrane region" description="Helical" evidence="9">
    <location>
        <begin position="131"/>
        <end position="152"/>
    </location>
</feature>
<dbReference type="Proteomes" id="UP000095280">
    <property type="component" value="Unplaced"/>
</dbReference>
<sequence length="208" mass="22758">MSVKFIIRVCLLFLLGVGVSLLINVIQAQRSHTLITSEWLGLIKSGMWVPPVCGISSVLIGLLYPTLDHQLGNPVTDQHNDWTSVIRCVALFVGLNHATAKIDFMSHEQLSLCLATMSLGLWFYFDGSRPGLGLSLVIALLASAVNQLMICLDAYRPSVDFLHVRAWLPCIFFSGSVTVGLIGRQLAKSEYLGSVSDSFRAGLKAHQE</sequence>
<dbReference type="GO" id="GO:0032869">
    <property type="term" value="P:cellular response to insulin stimulus"/>
    <property type="evidence" value="ECO:0007669"/>
    <property type="project" value="TreeGrafter"/>
</dbReference>
<name>A0A1I8FU60_9PLAT</name>
<feature type="transmembrane region" description="Helical" evidence="9">
    <location>
        <begin position="47"/>
        <end position="64"/>
    </location>
</feature>
<accession>A0A1I8FU60</accession>
<evidence type="ECO:0000256" key="9">
    <source>
        <dbReference type="SAM" id="Phobius"/>
    </source>
</evidence>
<keyword evidence="7 9" id="KW-0472">Membrane</keyword>
<dbReference type="STRING" id="282301.A0A1I8FU60"/>
<protein>
    <submittedName>
        <fullName evidence="11 12">Insulin-induced gene protein</fullName>
    </submittedName>
</protein>
<dbReference type="GO" id="GO:0036316">
    <property type="term" value="P:SREBP-SCAP complex retention in endoplasmic reticulum"/>
    <property type="evidence" value="ECO:0007669"/>
    <property type="project" value="TreeGrafter"/>
</dbReference>
<dbReference type="InterPro" id="IPR025929">
    <property type="entry name" value="INSIG_fam"/>
</dbReference>
<keyword evidence="8" id="KW-1207">Sterol metabolism</keyword>
<dbReference type="GO" id="GO:0006695">
    <property type="term" value="P:cholesterol biosynthetic process"/>
    <property type="evidence" value="ECO:0007669"/>
    <property type="project" value="TreeGrafter"/>
</dbReference>
<evidence type="ECO:0000256" key="5">
    <source>
        <dbReference type="ARBA" id="ARBA00022824"/>
    </source>
</evidence>
<dbReference type="Pfam" id="PF07281">
    <property type="entry name" value="INSIG"/>
    <property type="match status" value="1"/>
</dbReference>
<keyword evidence="8" id="KW-0753">Steroid metabolism</keyword>
<keyword evidence="5" id="KW-0256">Endoplasmic reticulum</keyword>